<reference evidence="2 3" key="1">
    <citation type="journal article" date="2019" name="Nat. Ecol. Evol.">
        <title>Megaphylogeny resolves global patterns of mushroom evolution.</title>
        <authorList>
            <person name="Varga T."/>
            <person name="Krizsan K."/>
            <person name="Foldi C."/>
            <person name="Dima B."/>
            <person name="Sanchez-Garcia M."/>
            <person name="Sanchez-Ramirez S."/>
            <person name="Szollosi G.J."/>
            <person name="Szarkandi J.G."/>
            <person name="Papp V."/>
            <person name="Albert L."/>
            <person name="Andreopoulos W."/>
            <person name="Angelini C."/>
            <person name="Antonin V."/>
            <person name="Barry K.W."/>
            <person name="Bougher N.L."/>
            <person name="Buchanan P."/>
            <person name="Buyck B."/>
            <person name="Bense V."/>
            <person name="Catcheside P."/>
            <person name="Chovatia M."/>
            <person name="Cooper J."/>
            <person name="Damon W."/>
            <person name="Desjardin D."/>
            <person name="Finy P."/>
            <person name="Geml J."/>
            <person name="Haridas S."/>
            <person name="Hughes K."/>
            <person name="Justo A."/>
            <person name="Karasinski D."/>
            <person name="Kautmanova I."/>
            <person name="Kiss B."/>
            <person name="Kocsube S."/>
            <person name="Kotiranta H."/>
            <person name="LaButti K.M."/>
            <person name="Lechner B.E."/>
            <person name="Liimatainen K."/>
            <person name="Lipzen A."/>
            <person name="Lukacs Z."/>
            <person name="Mihaltcheva S."/>
            <person name="Morgado L.N."/>
            <person name="Niskanen T."/>
            <person name="Noordeloos M.E."/>
            <person name="Ohm R.A."/>
            <person name="Ortiz-Santana B."/>
            <person name="Ovrebo C."/>
            <person name="Racz N."/>
            <person name="Riley R."/>
            <person name="Savchenko A."/>
            <person name="Shiryaev A."/>
            <person name="Soop K."/>
            <person name="Spirin V."/>
            <person name="Szebenyi C."/>
            <person name="Tomsovsky M."/>
            <person name="Tulloss R.E."/>
            <person name="Uehling J."/>
            <person name="Grigoriev I.V."/>
            <person name="Vagvolgyi C."/>
            <person name="Papp T."/>
            <person name="Martin F.M."/>
            <person name="Miettinen O."/>
            <person name="Hibbett D.S."/>
            <person name="Nagy L.G."/>
        </authorList>
    </citation>
    <scope>NUCLEOTIDE SEQUENCE [LARGE SCALE GENOMIC DNA]</scope>
    <source>
        <strain evidence="2 3">FP101781</strain>
    </source>
</reference>
<accession>A0A4Y7T3Y0</accession>
<evidence type="ECO:0000313" key="3">
    <source>
        <dbReference type="Proteomes" id="UP000298030"/>
    </source>
</evidence>
<organism evidence="2 3">
    <name type="scientific">Coprinellus micaceus</name>
    <name type="common">Glistening ink-cap mushroom</name>
    <name type="synonym">Coprinus micaceus</name>
    <dbReference type="NCBI Taxonomy" id="71717"/>
    <lineage>
        <taxon>Eukaryota</taxon>
        <taxon>Fungi</taxon>
        <taxon>Dikarya</taxon>
        <taxon>Basidiomycota</taxon>
        <taxon>Agaricomycotina</taxon>
        <taxon>Agaricomycetes</taxon>
        <taxon>Agaricomycetidae</taxon>
        <taxon>Agaricales</taxon>
        <taxon>Agaricineae</taxon>
        <taxon>Psathyrellaceae</taxon>
        <taxon>Coprinellus</taxon>
    </lineage>
</organism>
<dbReference type="AlphaFoldDB" id="A0A4Y7T3Y0"/>
<dbReference type="Proteomes" id="UP000298030">
    <property type="component" value="Unassembled WGS sequence"/>
</dbReference>
<proteinExistence type="predicted"/>
<feature type="compositionally biased region" description="Basic and acidic residues" evidence="1">
    <location>
        <begin position="72"/>
        <end position="90"/>
    </location>
</feature>
<feature type="region of interest" description="Disordered" evidence="1">
    <location>
        <begin position="1"/>
        <end position="35"/>
    </location>
</feature>
<protein>
    <submittedName>
        <fullName evidence="2">Uncharacterized protein</fullName>
    </submittedName>
</protein>
<evidence type="ECO:0000256" key="1">
    <source>
        <dbReference type="SAM" id="MobiDB-lite"/>
    </source>
</evidence>
<gene>
    <name evidence="2" type="ORF">FA13DRAFT_804193</name>
</gene>
<keyword evidence="3" id="KW-1185">Reference proteome</keyword>
<evidence type="ECO:0000313" key="2">
    <source>
        <dbReference type="EMBL" id="TEB28312.1"/>
    </source>
</evidence>
<sequence>MRPRRVLSSPSPSPAVPCPSPYPPPSTPSSLHASPAKVSSYVSWKRSISSVKPLRWTSVVARGRGRWIGDGTGRRGEERADRGKEPFDDA</sequence>
<name>A0A4Y7T3Y0_COPMI</name>
<feature type="region of interest" description="Disordered" evidence="1">
    <location>
        <begin position="62"/>
        <end position="90"/>
    </location>
</feature>
<dbReference type="EMBL" id="QPFP01000033">
    <property type="protein sequence ID" value="TEB28312.1"/>
    <property type="molecule type" value="Genomic_DNA"/>
</dbReference>
<comment type="caution">
    <text evidence="2">The sequence shown here is derived from an EMBL/GenBank/DDBJ whole genome shotgun (WGS) entry which is preliminary data.</text>
</comment>
<feature type="compositionally biased region" description="Pro residues" evidence="1">
    <location>
        <begin position="11"/>
        <end position="27"/>
    </location>
</feature>